<dbReference type="AlphaFoldDB" id="A0A0H5RCT9"/>
<organism evidence="1">
    <name type="scientific">Spongospora subterranea</name>
    <dbReference type="NCBI Taxonomy" id="70186"/>
    <lineage>
        <taxon>Eukaryota</taxon>
        <taxon>Sar</taxon>
        <taxon>Rhizaria</taxon>
        <taxon>Endomyxa</taxon>
        <taxon>Phytomyxea</taxon>
        <taxon>Plasmodiophorida</taxon>
        <taxon>Plasmodiophoridae</taxon>
        <taxon>Spongospora</taxon>
    </lineage>
</organism>
<proteinExistence type="predicted"/>
<evidence type="ECO:0000313" key="1">
    <source>
        <dbReference type="EMBL" id="CRZ11571.1"/>
    </source>
</evidence>
<protein>
    <submittedName>
        <fullName evidence="1">Uncharacterized protein</fullName>
    </submittedName>
</protein>
<sequence>QHAKVNVTDLRLIFSVLKHFNRLVVDILPLVDLRRCDRSSQYGISGILRRCRCFIFRHVKRDFLMSVADLTAETNRHSPMLFFNRLELAVRRAQNSDFVRDTFFGNAYLQVGDAHYRFPDLYVNLLHRCAIYLHSIYDLLVLTELTRF</sequence>
<reference evidence="1" key="1">
    <citation type="submission" date="2015-04" db="EMBL/GenBank/DDBJ databases">
        <title>The genome sequence of the plant pathogenic Rhizarian Plasmodiophora brassicae reveals insights in its biotrophic life cycle and the origin of chitin synthesis.</title>
        <authorList>
            <person name="Schwelm A."/>
            <person name="Fogelqvist J."/>
            <person name="Knaust A."/>
            <person name="Julke S."/>
            <person name="Lilja T."/>
            <person name="Dhandapani V."/>
            <person name="Bonilla-Rosso G."/>
            <person name="Karlsson M."/>
            <person name="Shevchenko A."/>
            <person name="Choi S.R."/>
            <person name="Kim H.G."/>
            <person name="Park J.Y."/>
            <person name="Lim Y.P."/>
            <person name="Ludwig-Muller J."/>
            <person name="Dixelius C."/>
        </authorList>
    </citation>
    <scope>NUCLEOTIDE SEQUENCE</scope>
    <source>
        <tissue evidence="1">Potato root galls</tissue>
    </source>
</reference>
<dbReference type="EMBL" id="HACM01011129">
    <property type="protein sequence ID" value="CRZ11571.1"/>
    <property type="molecule type" value="Transcribed_RNA"/>
</dbReference>
<feature type="non-terminal residue" evidence="1">
    <location>
        <position position="1"/>
    </location>
</feature>
<name>A0A0H5RCT9_9EUKA</name>
<accession>A0A0H5RCT9</accession>